<dbReference type="InterPro" id="IPR044730">
    <property type="entry name" value="RNase_H-like_dom_plant"/>
</dbReference>
<reference evidence="2 3" key="1">
    <citation type="journal article" date="2019" name="Genome Biol. Evol.">
        <title>Insights into the evolution of the New World diploid cottons (Gossypium, subgenus Houzingenia) based on genome sequencing.</title>
        <authorList>
            <person name="Grover C.E."/>
            <person name="Arick M.A. 2nd"/>
            <person name="Thrash A."/>
            <person name="Conover J.L."/>
            <person name="Sanders W.S."/>
            <person name="Peterson D.G."/>
            <person name="Frelichowski J.E."/>
            <person name="Scheffler J.A."/>
            <person name="Scheffler B.E."/>
            <person name="Wendel J.F."/>
        </authorList>
    </citation>
    <scope>NUCLEOTIDE SEQUENCE [LARGE SCALE GENOMIC DNA]</scope>
    <source>
        <strain evidence="2">0</strain>
        <tissue evidence="2">Leaf</tissue>
    </source>
</reference>
<keyword evidence="3" id="KW-1185">Reference proteome</keyword>
<dbReference type="Pfam" id="PF13456">
    <property type="entry name" value="RVT_3"/>
    <property type="match status" value="1"/>
</dbReference>
<evidence type="ECO:0000313" key="2">
    <source>
        <dbReference type="EMBL" id="MBA0805312.1"/>
    </source>
</evidence>
<accession>A0A7J9H6G1</accession>
<dbReference type="InterPro" id="IPR036397">
    <property type="entry name" value="RNaseH_sf"/>
</dbReference>
<dbReference type="CDD" id="cd06222">
    <property type="entry name" value="RNase_H_like"/>
    <property type="match status" value="1"/>
</dbReference>
<dbReference type="GO" id="GO:0004523">
    <property type="term" value="F:RNA-DNA hybrid ribonuclease activity"/>
    <property type="evidence" value="ECO:0007669"/>
    <property type="project" value="InterPro"/>
</dbReference>
<evidence type="ECO:0000313" key="3">
    <source>
        <dbReference type="Proteomes" id="UP000593560"/>
    </source>
</evidence>
<dbReference type="SUPFAM" id="SSF53098">
    <property type="entry name" value="Ribonuclease H-like"/>
    <property type="match status" value="1"/>
</dbReference>
<gene>
    <name evidence="2" type="ORF">Gohar_004836</name>
</gene>
<sequence>DTWVYLSTDEAVARHSRYAATGGVVRDHNGNWIVGFTRFLGVCSPFEAEVWSILDGILLLLNKGYRRAIIITDNLKVAHNLADLDLEDSGITVLRRTQRIMRLKGEWKVKHISRNQNLVANRLAKLSLSWKSSLQVINEAPKEIIDLLQVDKVNGCFMQLM</sequence>
<dbReference type="InterPro" id="IPR012337">
    <property type="entry name" value="RNaseH-like_sf"/>
</dbReference>
<comment type="caution">
    <text evidence="2">The sequence shown here is derived from an EMBL/GenBank/DDBJ whole genome shotgun (WGS) entry which is preliminary data.</text>
</comment>
<protein>
    <recommendedName>
        <fullName evidence="1">RNase H type-1 domain-containing protein</fullName>
    </recommendedName>
</protein>
<evidence type="ECO:0000259" key="1">
    <source>
        <dbReference type="Pfam" id="PF13456"/>
    </source>
</evidence>
<dbReference type="PANTHER" id="PTHR47723:SF13">
    <property type="entry name" value="PUTATIVE-RELATED"/>
    <property type="match status" value="1"/>
</dbReference>
<dbReference type="Gene3D" id="3.30.420.10">
    <property type="entry name" value="Ribonuclease H-like superfamily/Ribonuclease H"/>
    <property type="match status" value="1"/>
</dbReference>
<feature type="domain" description="RNase H type-1" evidence="1">
    <location>
        <begin position="11"/>
        <end position="126"/>
    </location>
</feature>
<dbReference type="PANTHER" id="PTHR47723">
    <property type="entry name" value="OS05G0353850 PROTEIN"/>
    <property type="match status" value="1"/>
</dbReference>
<dbReference type="GO" id="GO:0003676">
    <property type="term" value="F:nucleic acid binding"/>
    <property type="evidence" value="ECO:0007669"/>
    <property type="project" value="InterPro"/>
</dbReference>
<dbReference type="OrthoDB" id="999850at2759"/>
<dbReference type="EMBL" id="JABFAD010000008">
    <property type="protein sequence ID" value="MBA0805312.1"/>
    <property type="molecule type" value="Genomic_DNA"/>
</dbReference>
<dbReference type="InterPro" id="IPR053151">
    <property type="entry name" value="RNase_H-like"/>
</dbReference>
<proteinExistence type="predicted"/>
<organism evidence="2 3">
    <name type="scientific">Gossypium harknessii</name>
    <dbReference type="NCBI Taxonomy" id="34285"/>
    <lineage>
        <taxon>Eukaryota</taxon>
        <taxon>Viridiplantae</taxon>
        <taxon>Streptophyta</taxon>
        <taxon>Embryophyta</taxon>
        <taxon>Tracheophyta</taxon>
        <taxon>Spermatophyta</taxon>
        <taxon>Magnoliopsida</taxon>
        <taxon>eudicotyledons</taxon>
        <taxon>Gunneridae</taxon>
        <taxon>Pentapetalae</taxon>
        <taxon>rosids</taxon>
        <taxon>malvids</taxon>
        <taxon>Malvales</taxon>
        <taxon>Malvaceae</taxon>
        <taxon>Malvoideae</taxon>
        <taxon>Gossypium</taxon>
    </lineage>
</organism>
<name>A0A7J9H6G1_9ROSI</name>
<feature type="non-terminal residue" evidence="2">
    <location>
        <position position="1"/>
    </location>
</feature>
<dbReference type="AlphaFoldDB" id="A0A7J9H6G1"/>
<dbReference type="Proteomes" id="UP000593560">
    <property type="component" value="Unassembled WGS sequence"/>
</dbReference>
<dbReference type="InterPro" id="IPR002156">
    <property type="entry name" value="RNaseH_domain"/>
</dbReference>